<dbReference type="GO" id="GO:0005509">
    <property type="term" value="F:calcium ion binding"/>
    <property type="evidence" value="ECO:0007669"/>
    <property type="project" value="InterPro"/>
</dbReference>
<dbReference type="InterPro" id="IPR018247">
    <property type="entry name" value="EF_Hand_1_Ca_BS"/>
</dbReference>
<reference evidence="4 5" key="1">
    <citation type="submission" date="2024-01" db="EMBL/GenBank/DDBJ databases">
        <title>The genome of the rayed Mediterranean limpet Patella caerulea (Linnaeus, 1758).</title>
        <authorList>
            <person name="Anh-Thu Weber A."/>
            <person name="Halstead-Nussloch G."/>
        </authorList>
    </citation>
    <scope>NUCLEOTIDE SEQUENCE [LARGE SCALE GENOMIC DNA]</scope>
    <source>
        <strain evidence="4">AATW-2023a</strain>
        <tissue evidence="4">Whole specimen</tissue>
    </source>
</reference>
<dbReference type="Pfam" id="PF13833">
    <property type="entry name" value="EF-hand_8"/>
    <property type="match status" value="1"/>
</dbReference>
<dbReference type="Gene3D" id="1.10.238.10">
    <property type="entry name" value="EF-hand"/>
    <property type="match status" value="2"/>
</dbReference>
<keyword evidence="5" id="KW-1185">Reference proteome</keyword>
<keyword evidence="2" id="KW-0732">Signal</keyword>
<gene>
    <name evidence="4" type="ORF">SNE40_002040</name>
</gene>
<dbReference type="EMBL" id="JAZGQO010000002">
    <property type="protein sequence ID" value="KAK6190105.1"/>
    <property type="molecule type" value="Genomic_DNA"/>
</dbReference>
<dbReference type="AlphaFoldDB" id="A0AAN8KEK9"/>
<evidence type="ECO:0000256" key="2">
    <source>
        <dbReference type="SAM" id="SignalP"/>
    </source>
</evidence>
<dbReference type="SMART" id="SM00054">
    <property type="entry name" value="EFh"/>
    <property type="match status" value="4"/>
</dbReference>
<evidence type="ECO:0000259" key="3">
    <source>
        <dbReference type="PROSITE" id="PS50222"/>
    </source>
</evidence>
<sequence length="245" mass="27717">MKGFIVSILFILIGTASTAASSPKLASIPTLMEMAAAFHLIDLDDDGRREYEDDRDLFVQMDVNGDGEISQEEMLSDPVGSQIQPQVMNLYDVNGDGKLKRADIELFYFELGREYGNDITLRESLEFILSKIDSEESGITVEAFVRAQRNYLVMDVDDNLKVSEHEFRSEFRVADYDKNGNLTTEELNSFRPIRNVIVSDYCTNAKVGCPVENFVVMFNDADTDNDKFLSMTEYLNKFGELTTSI</sequence>
<accession>A0AAN8KEK9</accession>
<comment type="caution">
    <text evidence="4">The sequence shown here is derived from an EMBL/GenBank/DDBJ whole genome shotgun (WGS) entry which is preliminary data.</text>
</comment>
<feature type="chain" id="PRO_5042948212" description="EF-hand domain-containing protein" evidence="2">
    <location>
        <begin position="21"/>
        <end position="245"/>
    </location>
</feature>
<evidence type="ECO:0000313" key="5">
    <source>
        <dbReference type="Proteomes" id="UP001347796"/>
    </source>
</evidence>
<dbReference type="PROSITE" id="PS00018">
    <property type="entry name" value="EF_HAND_1"/>
    <property type="match status" value="3"/>
</dbReference>
<dbReference type="InterPro" id="IPR002048">
    <property type="entry name" value="EF_hand_dom"/>
</dbReference>
<name>A0AAN8KEK9_PATCE</name>
<proteinExistence type="predicted"/>
<feature type="signal peptide" evidence="2">
    <location>
        <begin position="1"/>
        <end position="20"/>
    </location>
</feature>
<feature type="domain" description="EF-hand" evidence="3">
    <location>
        <begin position="49"/>
        <end position="84"/>
    </location>
</feature>
<evidence type="ECO:0000313" key="4">
    <source>
        <dbReference type="EMBL" id="KAK6190105.1"/>
    </source>
</evidence>
<evidence type="ECO:0000256" key="1">
    <source>
        <dbReference type="ARBA" id="ARBA00022837"/>
    </source>
</evidence>
<protein>
    <recommendedName>
        <fullName evidence="3">EF-hand domain-containing protein</fullName>
    </recommendedName>
</protein>
<dbReference type="SUPFAM" id="SSF47473">
    <property type="entry name" value="EF-hand"/>
    <property type="match status" value="2"/>
</dbReference>
<keyword evidence="1" id="KW-0106">Calcium</keyword>
<dbReference type="Proteomes" id="UP001347796">
    <property type="component" value="Unassembled WGS sequence"/>
</dbReference>
<dbReference type="Pfam" id="PF13202">
    <property type="entry name" value="EF-hand_5"/>
    <property type="match status" value="1"/>
</dbReference>
<dbReference type="PROSITE" id="PS50222">
    <property type="entry name" value="EF_HAND_2"/>
    <property type="match status" value="1"/>
</dbReference>
<dbReference type="InterPro" id="IPR011992">
    <property type="entry name" value="EF-hand-dom_pair"/>
</dbReference>
<organism evidence="4 5">
    <name type="scientific">Patella caerulea</name>
    <name type="common">Rayed Mediterranean limpet</name>
    <dbReference type="NCBI Taxonomy" id="87958"/>
    <lineage>
        <taxon>Eukaryota</taxon>
        <taxon>Metazoa</taxon>
        <taxon>Spiralia</taxon>
        <taxon>Lophotrochozoa</taxon>
        <taxon>Mollusca</taxon>
        <taxon>Gastropoda</taxon>
        <taxon>Patellogastropoda</taxon>
        <taxon>Patelloidea</taxon>
        <taxon>Patellidae</taxon>
        <taxon>Patella</taxon>
    </lineage>
</organism>